<dbReference type="PANTHER" id="PTHR21716">
    <property type="entry name" value="TRANSMEMBRANE PROTEIN"/>
    <property type="match status" value="1"/>
</dbReference>
<feature type="transmembrane region" description="Helical" evidence="6">
    <location>
        <begin position="201"/>
        <end position="222"/>
    </location>
</feature>
<dbReference type="InterPro" id="IPR002549">
    <property type="entry name" value="AI-2E-like"/>
</dbReference>
<evidence type="ECO:0000256" key="5">
    <source>
        <dbReference type="ARBA" id="ARBA00023136"/>
    </source>
</evidence>
<dbReference type="EMBL" id="PFOZ01000020">
    <property type="protein sequence ID" value="PIZ87530.1"/>
    <property type="molecule type" value="Genomic_DNA"/>
</dbReference>
<comment type="similarity">
    <text evidence="2">Belongs to the autoinducer-2 exporter (AI-2E) (TC 2.A.86) family.</text>
</comment>
<dbReference type="Proteomes" id="UP000229166">
    <property type="component" value="Unassembled WGS sequence"/>
</dbReference>
<comment type="caution">
    <text evidence="7">The sequence shown here is derived from an EMBL/GenBank/DDBJ whole genome shotgun (WGS) entry which is preliminary data.</text>
</comment>
<feature type="transmembrane region" description="Helical" evidence="6">
    <location>
        <begin position="228"/>
        <end position="258"/>
    </location>
</feature>
<evidence type="ECO:0000256" key="2">
    <source>
        <dbReference type="ARBA" id="ARBA00009773"/>
    </source>
</evidence>
<name>A0A2M7UUP8_9BACT</name>
<gene>
    <name evidence="7" type="ORF">COX92_01030</name>
</gene>
<feature type="transmembrane region" description="Helical" evidence="6">
    <location>
        <begin position="139"/>
        <end position="163"/>
    </location>
</feature>
<feature type="transmembrane region" description="Helical" evidence="6">
    <location>
        <begin position="7"/>
        <end position="28"/>
    </location>
</feature>
<evidence type="ECO:0000313" key="8">
    <source>
        <dbReference type="Proteomes" id="UP000229166"/>
    </source>
</evidence>
<comment type="subcellular location">
    <subcellularLocation>
        <location evidence="1">Membrane</location>
        <topology evidence="1">Multi-pass membrane protein</topology>
    </subcellularLocation>
</comment>
<dbReference type="GO" id="GO:0016020">
    <property type="term" value="C:membrane"/>
    <property type="evidence" value="ECO:0007669"/>
    <property type="project" value="UniProtKB-SubCell"/>
</dbReference>
<feature type="transmembrane region" description="Helical" evidence="6">
    <location>
        <begin position="298"/>
        <end position="325"/>
    </location>
</feature>
<evidence type="ECO:0000256" key="6">
    <source>
        <dbReference type="SAM" id="Phobius"/>
    </source>
</evidence>
<feature type="transmembrane region" description="Helical" evidence="6">
    <location>
        <begin position="67"/>
        <end position="85"/>
    </location>
</feature>
<evidence type="ECO:0000256" key="4">
    <source>
        <dbReference type="ARBA" id="ARBA00022989"/>
    </source>
</evidence>
<dbReference type="AlphaFoldDB" id="A0A2M7UUP8"/>
<feature type="transmembrane region" description="Helical" evidence="6">
    <location>
        <begin position="265"/>
        <end position="286"/>
    </location>
</feature>
<accession>A0A2M7UUP8</accession>
<protein>
    <recommendedName>
        <fullName evidence="9">AI-2E family transporter</fullName>
    </recommendedName>
</protein>
<proteinExistence type="inferred from homology"/>
<keyword evidence="3 6" id="KW-0812">Transmembrane</keyword>
<evidence type="ECO:0000256" key="1">
    <source>
        <dbReference type="ARBA" id="ARBA00004141"/>
    </source>
</evidence>
<dbReference type="Pfam" id="PF01594">
    <property type="entry name" value="AI-2E_transport"/>
    <property type="match status" value="1"/>
</dbReference>
<organism evidence="7 8">
    <name type="scientific">Candidatus Nealsonbacteria bacterium CG_4_10_14_0_2_um_filter_40_15</name>
    <dbReference type="NCBI Taxonomy" id="1974682"/>
    <lineage>
        <taxon>Bacteria</taxon>
        <taxon>Candidatus Nealsoniibacteriota</taxon>
    </lineage>
</organism>
<reference evidence="8" key="1">
    <citation type="submission" date="2017-09" db="EMBL/GenBank/DDBJ databases">
        <title>Depth-based differentiation of microbial function through sediment-hosted aquifers and enrichment of novel symbionts in the deep terrestrial subsurface.</title>
        <authorList>
            <person name="Probst A.J."/>
            <person name="Ladd B."/>
            <person name="Jarett J.K."/>
            <person name="Geller-Mcgrath D.E."/>
            <person name="Sieber C.M.K."/>
            <person name="Emerson J.B."/>
            <person name="Anantharaman K."/>
            <person name="Thomas B.C."/>
            <person name="Malmstrom R."/>
            <person name="Stieglmeier M."/>
            <person name="Klingl A."/>
            <person name="Woyke T."/>
            <person name="Ryan C.M."/>
            <person name="Banfield J.F."/>
        </authorList>
    </citation>
    <scope>NUCLEOTIDE SEQUENCE [LARGE SCALE GENOMIC DNA]</scope>
</reference>
<keyword evidence="5 6" id="KW-0472">Membrane</keyword>
<evidence type="ECO:0000256" key="3">
    <source>
        <dbReference type="ARBA" id="ARBA00022692"/>
    </source>
</evidence>
<feature type="transmembrane region" description="Helical" evidence="6">
    <location>
        <begin position="34"/>
        <end position="55"/>
    </location>
</feature>
<dbReference type="GO" id="GO:0055085">
    <property type="term" value="P:transmembrane transport"/>
    <property type="evidence" value="ECO:0007669"/>
    <property type="project" value="TreeGrafter"/>
</dbReference>
<evidence type="ECO:0008006" key="9">
    <source>
        <dbReference type="Google" id="ProtNLM"/>
    </source>
</evidence>
<dbReference type="PANTHER" id="PTHR21716:SF62">
    <property type="entry name" value="TRANSPORT PROTEIN YDBI-RELATED"/>
    <property type="match status" value="1"/>
</dbReference>
<evidence type="ECO:0000313" key="7">
    <source>
        <dbReference type="EMBL" id="PIZ87530.1"/>
    </source>
</evidence>
<sequence>MNGENKVLDISWGTILKIAIASLFFYIIYLVKDILVLFIFALIISVLFNPAINFLQRLRIPRVLSAIFVYVVIFGILGLLIYWIMPAFVSEIQQFSQFFPQYFEKISPPLRSLGITAFESMENFTKALGDMLQKASSDILNALVLVFGGISSTLFILTIALFLSLEEKWLEKVIGLLTPKKYESYVMYVWEKSQIKVSGWFGSRILASLFVGVAFFITLYLFNVNYAISLALLAGILNFIPILGPVITGVVAFVFIALDSWLKAAFVLVALVLINQIEGNILSPVLTKKFIGLPPVLVLLSLTIGAKLFGVLGAILAIPLAGIVFEFCRDFLKKKKETEVRTV</sequence>
<keyword evidence="4 6" id="KW-1133">Transmembrane helix</keyword>